<dbReference type="InterPro" id="IPR001128">
    <property type="entry name" value="Cyt_P450"/>
</dbReference>
<dbReference type="GO" id="GO:0020037">
    <property type="term" value="F:heme binding"/>
    <property type="evidence" value="ECO:0007669"/>
    <property type="project" value="InterPro"/>
</dbReference>
<dbReference type="GO" id="GO:0005506">
    <property type="term" value="F:iron ion binding"/>
    <property type="evidence" value="ECO:0007669"/>
    <property type="project" value="InterPro"/>
</dbReference>
<evidence type="ECO:0000256" key="9">
    <source>
        <dbReference type="RuleBase" id="RU000461"/>
    </source>
</evidence>
<dbReference type="InterPro" id="IPR036396">
    <property type="entry name" value="Cyt_P450_sf"/>
</dbReference>
<keyword evidence="5 9" id="KW-0560">Oxidoreductase</keyword>
<protein>
    <submittedName>
        <fullName evidence="10">Cytochrome P450 315a1, mitochondrial</fullName>
    </submittedName>
</protein>
<evidence type="ECO:0000313" key="10">
    <source>
        <dbReference type="EMBL" id="KDR16797.1"/>
    </source>
</evidence>
<dbReference type="PRINTS" id="PR00385">
    <property type="entry name" value="P450"/>
</dbReference>
<gene>
    <name evidence="10" type="ORF">L798_09514</name>
</gene>
<dbReference type="GO" id="GO:0004497">
    <property type="term" value="F:monooxygenase activity"/>
    <property type="evidence" value="ECO:0007669"/>
    <property type="project" value="UniProtKB-KW"/>
</dbReference>
<dbReference type="PROSITE" id="PS00086">
    <property type="entry name" value="CYTOCHROME_P450"/>
    <property type="match status" value="1"/>
</dbReference>
<sequence>MWRRAVSACGEAEMPSPRGLPFIGTVLDIFAAGGTSRLHEYVDARHRQLGPVYRESIGPVKCVFVSDPSEMRRVFSLEGKCPRHLQPDPWVLYNKMYGCKRGLFFMDGEEWLRFRRTMNTLMLRPDSGDAVVKPIDTVADELVARWARKYSGDELPRLDRELYRWAIDIMMAVLTGDKYLKHRLELEDVVDRFASVVHLIFEESARLSLIPAKMAAFLKIPAWKNFVSAIDEAISLAHDLTTRMIPECQNGEGLLGAILAEGIEDKDVIRIVADLFIGAGDTTANSTQWILYLLARNPNLQEELHVELQKVYGCDEVAQLPLLRGVVKEALRLYPTAPFLTRYLPQDNLIGGYHVPAGDLILLSIYTSGRDEKNFPKPNEFWPHRWTRDSDGNYKGVSNCFASLPFSMGARSCIGRKIADLQMTLTTAKVIQRFKMELIEKKSIDMTLRLVPVPSRPVRLRLTER</sequence>
<dbReference type="AlphaFoldDB" id="A0A067RDD3"/>
<dbReference type="FunCoup" id="A0A067RDD3">
    <property type="interactions" value="28"/>
</dbReference>
<dbReference type="CDD" id="cd11054">
    <property type="entry name" value="CYP24A1-like"/>
    <property type="match status" value="1"/>
</dbReference>
<evidence type="ECO:0000256" key="7">
    <source>
        <dbReference type="ARBA" id="ARBA00023033"/>
    </source>
</evidence>
<dbReference type="OrthoDB" id="3945418at2759"/>
<keyword evidence="7 9" id="KW-0503">Monooxygenase</keyword>
<evidence type="ECO:0000256" key="5">
    <source>
        <dbReference type="ARBA" id="ARBA00023002"/>
    </source>
</evidence>
<evidence type="ECO:0000256" key="8">
    <source>
        <dbReference type="PIRSR" id="PIRSR602401-1"/>
    </source>
</evidence>
<dbReference type="PRINTS" id="PR00463">
    <property type="entry name" value="EP450I"/>
</dbReference>
<dbReference type="InParanoid" id="A0A067RDD3"/>
<keyword evidence="11" id="KW-1185">Reference proteome</keyword>
<feature type="binding site" description="axial binding residue" evidence="8">
    <location>
        <position position="413"/>
    </location>
    <ligand>
        <name>heme</name>
        <dbReference type="ChEBI" id="CHEBI:30413"/>
    </ligand>
    <ligandPart>
        <name>Fe</name>
        <dbReference type="ChEBI" id="CHEBI:18248"/>
    </ligandPart>
</feature>
<evidence type="ECO:0000256" key="2">
    <source>
        <dbReference type="ARBA" id="ARBA00010617"/>
    </source>
</evidence>
<keyword evidence="6 8" id="KW-0408">Iron</keyword>
<organism evidence="10 11">
    <name type="scientific">Zootermopsis nevadensis</name>
    <name type="common">Dampwood termite</name>
    <dbReference type="NCBI Taxonomy" id="136037"/>
    <lineage>
        <taxon>Eukaryota</taxon>
        <taxon>Metazoa</taxon>
        <taxon>Ecdysozoa</taxon>
        <taxon>Arthropoda</taxon>
        <taxon>Hexapoda</taxon>
        <taxon>Insecta</taxon>
        <taxon>Pterygota</taxon>
        <taxon>Neoptera</taxon>
        <taxon>Polyneoptera</taxon>
        <taxon>Dictyoptera</taxon>
        <taxon>Blattodea</taxon>
        <taxon>Blattoidea</taxon>
        <taxon>Termitoidae</taxon>
        <taxon>Termopsidae</taxon>
        <taxon>Zootermopsis</taxon>
    </lineage>
</organism>
<dbReference type="PANTHER" id="PTHR24279:SF120">
    <property type="entry name" value="CYTOCHROME P450"/>
    <property type="match status" value="1"/>
</dbReference>
<proteinExistence type="inferred from homology"/>
<evidence type="ECO:0000256" key="1">
    <source>
        <dbReference type="ARBA" id="ARBA00001971"/>
    </source>
</evidence>
<dbReference type="InterPro" id="IPR017972">
    <property type="entry name" value="Cyt_P450_CS"/>
</dbReference>
<evidence type="ECO:0000256" key="6">
    <source>
        <dbReference type="ARBA" id="ARBA00023004"/>
    </source>
</evidence>
<evidence type="ECO:0000256" key="3">
    <source>
        <dbReference type="ARBA" id="ARBA00022617"/>
    </source>
</evidence>
<dbReference type="PANTHER" id="PTHR24279">
    <property type="entry name" value="CYTOCHROME P450"/>
    <property type="match status" value="1"/>
</dbReference>
<name>A0A067RDD3_ZOONE</name>
<dbReference type="Proteomes" id="UP000027135">
    <property type="component" value="Unassembled WGS sequence"/>
</dbReference>
<dbReference type="EMBL" id="KK852775">
    <property type="protein sequence ID" value="KDR16797.1"/>
    <property type="molecule type" value="Genomic_DNA"/>
</dbReference>
<evidence type="ECO:0000313" key="11">
    <source>
        <dbReference type="Proteomes" id="UP000027135"/>
    </source>
</evidence>
<keyword evidence="3 8" id="KW-0349">Heme</keyword>
<keyword evidence="4 8" id="KW-0479">Metal-binding</keyword>
<dbReference type="OMA" id="VLPERWC"/>
<dbReference type="GO" id="GO:0016705">
    <property type="term" value="F:oxidoreductase activity, acting on paired donors, with incorporation or reduction of molecular oxygen"/>
    <property type="evidence" value="ECO:0007669"/>
    <property type="project" value="InterPro"/>
</dbReference>
<dbReference type="Gene3D" id="1.10.630.10">
    <property type="entry name" value="Cytochrome P450"/>
    <property type="match status" value="1"/>
</dbReference>
<dbReference type="eggNOG" id="KOG0159">
    <property type="taxonomic scope" value="Eukaryota"/>
</dbReference>
<evidence type="ECO:0000256" key="4">
    <source>
        <dbReference type="ARBA" id="ARBA00022723"/>
    </source>
</evidence>
<dbReference type="InterPro" id="IPR002401">
    <property type="entry name" value="Cyt_P450_E_grp-I"/>
</dbReference>
<comment type="cofactor">
    <cofactor evidence="1 8">
        <name>heme</name>
        <dbReference type="ChEBI" id="CHEBI:30413"/>
    </cofactor>
</comment>
<dbReference type="Pfam" id="PF00067">
    <property type="entry name" value="p450"/>
    <property type="match status" value="1"/>
</dbReference>
<dbReference type="STRING" id="136037.A0A067RDD3"/>
<comment type="similarity">
    <text evidence="2 9">Belongs to the cytochrome P450 family.</text>
</comment>
<accession>A0A067RDD3</accession>
<reference evidence="10 11" key="1">
    <citation type="journal article" date="2014" name="Nat. Commun.">
        <title>Molecular traces of alternative social organization in a termite genome.</title>
        <authorList>
            <person name="Terrapon N."/>
            <person name="Li C."/>
            <person name="Robertson H.M."/>
            <person name="Ji L."/>
            <person name="Meng X."/>
            <person name="Booth W."/>
            <person name="Chen Z."/>
            <person name="Childers C.P."/>
            <person name="Glastad K.M."/>
            <person name="Gokhale K."/>
            <person name="Gowin J."/>
            <person name="Gronenberg W."/>
            <person name="Hermansen R.A."/>
            <person name="Hu H."/>
            <person name="Hunt B.G."/>
            <person name="Huylmans A.K."/>
            <person name="Khalil S.M."/>
            <person name="Mitchell R.D."/>
            <person name="Munoz-Torres M.C."/>
            <person name="Mustard J.A."/>
            <person name="Pan H."/>
            <person name="Reese J.T."/>
            <person name="Scharf M.E."/>
            <person name="Sun F."/>
            <person name="Vogel H."/>
            <person name="Xiao J."/>
            <person name="Yang W."/>
            <person name="Yang Z."/>
            <person name="Yang Z."/>
            <person name="Zhou J."/>
            <person name="Zhu J."/>
            <person name="Brent C.S."/>
            <person name="Elsik C.G."/>
            <person name="Goodisman M.A."/>
            <person name="Liberles D.A."/>
            <person name="Roe R.M."/>
            <person name="Vargo E.L."/>
            <person name="Vilcinskas A."/>
            <person name="Wang J."/>
            <person name="Bornberg-Bauer E."/>
            <person name="Korb J."/>
            <person name="Zhang G."/>
            <person name="Liebig J."/>
        </authorList>
    </citation>
    <scope>NUCLEOTIDE SEQUENCE [LARGE SCALE GENOMIC DNA]</scope>
    <source>
        <tissue evidence="10">Whole organism</tissue>
    </source>
</reference>
<dbReference type="SUPFAM" id="SSF48264">
    <property type="entry name" value="Cytochrome P450"/>
    <property type="match status" value="1"/>
</dbReference>
<dbReference type="InterPro" id="IPR050479">
    <property type="entry name" value="CYP11_CYP27_families"/>
</dbReference>